<dbReference type="GO" id="GO:0035591">
    <property type="term" value="F:signaling adaptor activity"/>
    <property type="evidence" value="ECO:0007669"/>
    <property type="project" value="TreeGrafter"/>
</dbReference>
<evidence type="ECO:0000256" key="2">
    <source>
        <dbReference type="ARBA" id="ARBA00022729"/>
    </source>
</evidence>
<dbReference type="PANTHER" id="PTHR47566:SF1">
    <property type="entry name" value="PROTEIN NUD1"/>
    <property type="match status" value="1"/>
</dbReference>
<evidence type="ECO:0000256" key="4">
    <source>
        <dbReference type="SAM" id="SignalP"/>
    </source>
</evidence>
<dbReference type="Gene3D" id="3.80.10.10">
    <property type="entry name" value="Ribonuclease Inhibitor"/>
    <property type="match status" value="1"/>
</dbReference>
<evidence type="ECO:0000259" key="6">
    <source>
        <dbReference type="Pfam" id="PF24595"/>
    </source>
</evidence>
<proteinExistence type="predicted"/>
<dbReference type="NCBIfam" id="TIGR04183">
    <property type="entry name" value="Por_Secre_tail"/>
    <property type="match status" value="1"/>
</dbReference>
<dbReference type="AlphaFoldDB" id="A0A0A2MPD1"/>
<keyword evidence="2 4" id="KW-0732">Signal</keyword>
<evidence type="ECO:0000313" key="7">
    <source>
        <dbReference type="EMBL" id="KGO93328.1"/>
    </source>
</evidence>
<dbReference type="STRING" id="1121898.GCA_000422725_02045"/>
<dbReference type="SUPFAM" id="SSF52058">
    <property type="entry name" value="L domain-like"/>
    <property type="match status" value="1"/>
</dbReference>
<evidence type="ECO:0000313" key="8">
    <source>
        <dbReference type="Proteomes" id="UP000030111"/>
    </source>
</evidence>
<dbReference type="OrthoDB" id="1110367at2"/>
<comment type="caution">
    <text evidence="7">The sequence shown here is derived from an EMBL/GenBank/DDBJ whole genome shotgun (WGS) entry which is preliminary data.</text>
</comment>
<accession>A0A0A2MPD1</accession>
<dbReference type="RefSeq" id="WP_026990867.1">
    <property type="nucleotide sequence ID" value="NZ_AUGP01000018.1"/>
</dbReference>
<feature type="domain" description="DUF7619" evidence="6">
    <location>
        <begin position="602"/>
        <end position="729"/>
    </location>
</feature>
<gene>
    <name evidence="7" type="ORF">Q766_08460</name>
</gene>
<protein>
    <submittedName>
        <fullName evidence="7">Uncharacterized protein</fullName>
    </submittedName>
</protein>
<keyword evidence="1" id="KW-0433">Leucine-rich repeat</keyword>
<dbReference type="InterPro" id="IPR032675">
    <property type="entry name" value="LRR_dom_sf"/>
</dbReference>
<name>A0A0A2MPD1_9FLAO</name>
<feature type="chain" id="PRO_5002003666" evidence="4">
    <location>
        <begin position="19"/>
        <end position="817"/>
    </location>
</feature>
<dbReference type="PANTHER" id="PTHR47566">
    <property type="match status" value="1"/>
</dbReference>
<dbReference type="EMBL" id="JRLY01000005">
    <property type="protein sequence ID" value="KGO93328.1"/>
    <property type="molecule type" value="Genomic_DNA"/>
</dbReference>
<feature type="signal peptide" evidence="4">
    <location>
        <begin position="1"/>
        <end position="18"/>
    </location>
</feature>
<reference evidence="7 8" key="1">
    <citation type="submission" date="2013-09" db="EMBL/GenBank/DDBJ databases">
        <authorList>
            <person name="Zeng Z."/>
            <person name="Chen C."/>
        </authorList>
    </citation>
    <scope>NUCLEOTIDE SEQUENCE [LARGE SCALE GENOMIC DNA]</scope>
    <source>
        <strain evidence="7 8">WB 4.1-42</strain>
    </source>
</reference>
<dbReference type="InterPro" id="IPR026444">
    <property type="entry name" value="Secre_tail"/>
</dbReference>
<dbReference type="InterPro" id="IPR055353">
    <property type="entry name" value="DUF7619"/>
</dbReference>
<sequence length="817" mass="89635">MKKKLLYLLLLVAGAAQAQDVTIPDTNFKNKLLQADIDNFIALDAVGNRIKIDVNNDGEIQQTEALLVYKLDVGLSNITSLAGLESFVNLNYLNFRHNQVTSLVLNLPNLLQVSTESNQLISLDVTGSPLLESIVCRNNQLASLDVSLLSNLKTLFCNNNQLITLNVSGLSNLEYLECSNNQLTVLDVATLTSLESLFFNYNQIATVTIGQLTNLTTLGYSGNTQMVNFDLSPYINLTVLYCRDLGLNSLDLTGFTSLTALYCSGNPLTSLITNDLTSLSFLECNNTLLTELDLSHSPGLYYLHVKNNSLLTFINLHNNGLIEYPFECQFQNNPNLQLMCVDEGEEEVMLSYFEFHEVVPPYISTNCAAETNEIYNSIAGHLTFDVNGNGCESSDPVAQYTKVKISDGTTEFIKYTNNYGDYLKYVGSGNFTITPEYFNDVYVGLPVSGTVNFADMDGSAYLQDFCIVPNGVQNDVEVVIVEPIPAVPGFDAQYAIVYRNNGNQLASGSLSFTYDDAVLDFVSAYPADGIQANGMVIWSYSNLQPFESRYAWVTLNVNSSTETPAVNIDDVLSFNAVVTAQDDTHPDDNSFDINSAVVGAFDPNNIACLEGDTATPDAIGEYLHYAVNFENTGNANANFVVVTQQFNPDEFDVNSLQLISSTHNVATSINGSILEFRFEAINLAPNAMGNVVFKIKTQSSLQTGDNVTGQAAIVFDYNYGLYTNQAVTTFKEMLGVKDLNKYNNVWIYPNPATSAVTVEANDGIKSIEMYDLQGRLLQAITATATRTNIDISYRPAGVYLLKISTDKGVKMAKVIKN</sequence>
<dbReference type="Pfam" id="PF18962">
    <property type="entry name" value="Por_Secre_tail"/>
    <property type="match status" value="1"/>
</dbReference>
<keyword evidence="3" id="KW-0677">Repeat</keyword>
<keyword evidence="8" id="KW-1185">Reference proteome</keyword>
<evidence type="ECO:0000259" key="5">
    <source>
        <dbReference type="Pfam" id="PF18962"/>
    </source>
</evidence>
<evidence type="ECO:0000256" key="3">
    <source>
        <dbReference type="ARBA" id="ARBA00022737"/>
    </source>
</evidence>
<organism evidence="7 8">
    <name type="scientific">Flavobacterium subsaxonicum WB 4.1-42 = DSM 21790</name>
    <dbReference type="NCBI Taxonomy" id="1121898"/>
    <lineage>
        <taxon>Bacteria</taxon>
        <taxon>Pseudomonadati</taxon>
        <taxon>Bacteroidota</taxon>
        <taxon>Flavobacteriia</taxon>
        <taxon>Flavobacteriales</taxon>
        <taxon>Flavobacteriaceae</taxon>
        <taxon>Flavobacterium</taxon>
    </lineage>
</organism>
<dbReference type="Pfam" id="PF24595">
    <property type="entry name" value="DUF7619"/>
    <property type="match status" value="1"/>
</dbReference>
<feature type="domain" description="Secretion system C-terminal sorting" evidence="5">
    <location>
        <begin position="747"/>
        <end position="815"/>
    </location>
</feature>
<evidence type="ECO:0000256" key="1">
    <source>
        <dbReference type="ARBA" id="ARBA00022614"/>
    </source>
</evidence>
<dbReference type="Proteomes" id="UP000030111">
    <property type="component" value="Unassembled WGS sequence"/>
</dbReference>
<dbReference type="eggNOG" id="COG4886">
    <property type="taxonomic scope" value="Bacteria"/>
</dbReference>
<dbReference type="InterPro" id="IPR052574">
    <property type="entry name" value="CDIRP"/>
</dbReference>